<name>A0A078AXM0_STYLE</name>
<organism evidence="2 3">
    <name type="scientific">Stylonychia lemnae</name>
    <name type="common">Ciliate</name>
    <dbReference type="NCBI Taxonomy" id="5949"/>
    <lineage>
        <taxon>Eukaryota</taxon>
        <taxon>Sar</taxon>
        <taxon>Alveolata</taxon>
        <taxon>Ciliophora</taxon>
        <taxon>Intramacronucleata</taxon>
        <taxon>Spirotrichea</taxon>
        <taxon>Stichotrichia</taxon>
        <taxon>Sporadotrichida</taxon>
        <taxon>Oxytrichidae</taxon>
        <taxon>Stylonychinae</taxon>
        <taxon>Stylonychia</taxon>
    </lineage>
</organism>
<protein>
    <submittedName>
        <fullName evidence="2">Uncharacterized protein</fullName>
    </submittedName>
</protein>
<evidence type="ECO:0000313" key="2">
    <source>
        <dbReference type="EMBL" id="CDW86816.1"/>
    </source>
</evidence>
<evidence type="ECO:0000256" key="1">
    <source>
        <dbReference type="SAM" id="MobiDB-lite"/>
    </source>
</evidence>
<dbReference type="EMBL" id="CCKQ01015002">
    <property type="protein sequence ID" value="CDW86816.1"/>
    <property type="molecule type" value="Genomic_DNA"/>
</dbReference>
<proteinExistence type="predicted"/>
<keyword evidence="3" id="KW-1185">Reference proteome</keyword>
<evidence type="ECO:0000313" key="3">
    <source>
        <dbReference type="Proteomes" id="UP000039865"/>
    </source>
</evidence>
<dbReference type="AlphaFoldDB" id="A0A078AXM0"/>
<dbReference type="OrthoDB" id="10266249at2759"/>
<gene>
    <name evidence="2" type="primary">Contig13191.g14081</name>
    <name evidence="2" type="ORF">STYLEM_15915</name>
</gene>
<feature type="region of interest" description="Disordered" evidence="1">
    <location>
        <begin position="58"/>
        <end position="91"/>
    </location>
</feature>
<feature type="compositionally biased region" description="Basic and acidic residues" evidence="1">
    <location>
        <begin position="64"/>
        <end position="91"/>
    </location>
</feature>
<sequence>MDLSLNVPTQASSNFRLGSARFQPDTDRDNKDELLDLQKQGQKKSVLDKLLKHSGPIQTQPYKKLGEEKELKKHDAFNQEKVETSDKPRSEESTKWIKKYLIVKIKNADSKYFKLKGEVIEVINKEKIRVKIQNDQKDVEIFKEQDLGKVLPGEGGIE</sequence>
<reference evidence="2 3" key="1">
    <citation type="submission" date="2014-06" db="EMBL/GenBank/DDBJ databases">
        <authorList>
            <person name="Swart Estienne"/>
        </authorList>
    </citation>
    <scope>NUCLEOTIDE SEQUENCE [LARGE SCALE GENOMIC DNA]</scope>
    <source>
        <strain evidence="2 3">130c</strain>
    </source>
</reference>
<dbReference type="InParanoid" id="A0A078AXM0"/>
<dbReference type="Proteomes" id="UP000039865">
    <property type="component" value="Unassembled WGS sequence"/>
</dbReference>
<accession>A0A078AXM0</accession>